<dbReference type="Proteomes" id="UP001151234">
    <property type="component" value="Unassembled WGS sequence"/>
</dbReference>
<gene>
    <name evidence="1" type="ORF">OQ273_04335</name>
</gene>
<dbReference type="AlphaFoldDB" id="A0A9X3ZGQ5"/>
<dbReference type="EMBL" id="JAPJZI010000001">
    <property type="protein sequence ID" value="MDA5397795.1"/>
    <property type="molecule type" value="Genomic_DNA"/>
</dbReference>
<sequence length="148" mass="15978">MQNKKLASLSVCTRCRQAAFSGPDNQRPGYRLAKTLHSQFSGSAAAGLGMSFRGVRCMSQCKRPCVVALSGPSKYTLVFGDLHPQTDAEAILELAEKYATTTNGFVERADRPEALRAGILGRIPPLNLDGDPIDPDFTILPAIDKDIL</sequence>
<dbReference type="RefSeq" id="WP_267989244.1">
    <property type="nucleotide sequence ID" value="NZ_JAPJZI010000001.1"/>
</dbReference>
<accession>A0A9X3ZGQ5</accession>
<reference evidence="1" key="1">
    <citation type="submission" date="2022-11" db="EMBL/GenBank/DDBJ databases">
        <title>Draft genome sequence of Hoeflea poritis E7-10 and Hoeflea prorocentri PM5-8, separated from scleractinian coral Porites lutea and marine dinoflagellate.</title>
        <authorList>
            <person name="Zhang G."/>
            <person name="Wei Q."/>
            <person name="Cai L."/>
        </authorList>
    </citation>
    <scope>NUCLEOTIDE SEQUENCE</scope>
    <source>
        <strain evidence="1">PM5-8</strain>
    </source>
</reference>
<keyword evidence="2" id="KW-1185">Reference proteome</keyword>
<protein>
    <submittedName>
        <fullName evidence="1">DUF1636 domain-containing protein</fullName>
    </submittedName>
</protein>
<evidence type="ECO:0000313" key="2">
    <source>
        <dbReference type="Proteomes" id="UP001151234"/>
    </source>
</evidence>
<dbReference type="InterPro" id="IPR012863">
    <property type="entry name" value="DUF1636"/>
</dbReference>
<dbReference type="Pfam" id="PF07845">
    <property type="entry name" value="DUF1636"/>
    <property type="match status" value="1"/>
</dbReference>
<comment type="caution">
    <text evidence="1">The sequence shown here is derived from an EMBL/GenBank/DDBJ whole genome shotgun (WGS) entry which is preliminary data.</text>
</comment>
<organism evidence="1 2">
    <name type="scientific">Hoeflea prorocentri</name>
    <dbReference type="NCBI Taxonomy" id="1922333"/>
    <lineage>
        <taxon>Bacteria</taxon>
        <taxon>Pseudomonadati</taxon>
        <taxon>Pseudomonadota</taxon>
        <taxon>Alphaproteobacteria</taxon>
        <taxon>Hyphomicrobiales</taxon>
        <taxon>Rhizobiaceae</taxon>
        <taxon>Hoeflea</taxon>
    </lineage>
</organism>
<evidence type="ECO:0000313" key="1">
    <source>
        <dbReference type="EMBL" id="MDA5397795.1"/>
    </source>
</evidence>
<name>A0A9X3ZGQ5_9HYPH</name>
<proteinExistence type="predicted"/>